<gene>
    <name evidence="1" type="ORF">SVIM_LOCUS285069</name>
</gene>
<reference evidence="1" key="1">
    <citation type="submission" date="2019-03" db="EMBL/GenBank/DDBJ databases">
        <authorList>
            <person name="Mank J."/>
            <person name="Almeida P."/>
        </authorList>
    </citation>
    <scope>NUCLEOTIDE SEQUENCE</scope>
    <source>
        <strain evidence="1">78183</strain>
    </source>
</reference>
<sequence length="126" mass="14037">MNSTPHLHSSSLLIFQQKVKEAGAITELPPAKVKEAGAITELPPGKVLKVKRYKRSKEVVAITELLPGKVLKDWFSLVFYHVVAAKKITDGCKLLKGSARCSRGRMIILMKCRTENMARARTTYNV</sequence>
<organism evidence="1">
    <name type="scientific">Salix viminalis</name>
    <name type="common">Common osier</name>
    <name type="synonym">Basket willow</name>
    <dbReference type="NCBI Taxonomy" id="40686"/>
    <lineage>
        <taxon>Eukaryota</taxon>
        <taxon>Viridiplantae</taxon>
        <taxon>Streptophyta</taxon>
        <taxon>Embryophyta</taxon>
        <taxon>Tracheophyta</taxon>
        <taxon>Spermatophyta</taxon>
        <taxon>Magnoliopsida</taxon>
        <taxon>eudicotyledons</taxon>
        <taxon>Gunneridae</taxon>
        <taxon>Pentapetalae</taxon>
        <taxon>rosids</taxon>
        <taxon>fabids</taxon>
        <taxon>Malpighiales</taxon>
        <taxon>Salicaceae</taxon>
        <taxon>Saliceae</taxon>
        <taxon>Salix</taxon>
    </lineage>
</organism>
<dbReference type="EMBL" id="CAADRP010001621">
    <property type="protein sequence ID" value="VFU45528.1"/>
    <property type="molecule type" value="Genomic_DNA"/>
</dbReference>
<evidence type="ECO:0000313" key="1">
    <source>
        <dbReference type="EMBL" id="VFU45528.1"/>
    </source>
</evidence>
<protein>
    <submittedName>
        <fullName evidence="1">Uncharacterized protein</fullName>
    </submittedName>
</protein>
<dbReference type="AlphaFoldDB" id="A0A6N2MCC1"/>
<proteinExistence type="predicted"/>
<name>A0A6N2MCC1_SALVM</name>
<accession>A0A6N2MCC1</accession>